<evidence type="ECO:0000313" key="2">
    <source>
        <dbReference type="Proteomes" id="UP000618733"/>
    </source>
</evidence>
<protein>
    <recommendedName>
        <fullName evidence="3">AbiEi antitoxin C-terminal domain-containing protein</fullName>
    </recommendedName>
</protein>
<organism evidence="1 2">
    <name type="scientific">Leucobacter edaphi</name>
    <dbReference type="NCBI Taxonomy" id="2796472"/>
    <lineage>
        <taxon>Bacteria</taxon>
        <taxon>Bacillati</taxon>
        <taxon>Actinomycetota</taxon>
        <taxon>Actinomycetes</taxon>
        <taxon>Micrococcales</taxon>
        <taxon>Microbacteriaceae</taxon>
        <taxon>Leucobacter</taxon>
    </lineage>
</organism>
<dbReference type="EMBL" id="JAEHOI010000002">
    <property type="protein sequence ID" value="MBK0421198.1"/>
    <property type="molecule type" value="Genomic_DNA"/>
</dbReference>
<proteinExistence type="predicted"/>
<evidence type="ECO:0000313" key="1">
    <source>
        <dbReference type="EMBL" id="MBK0421198.1"/>
    </source>
</evidence>
<comment type="caution">
    <text evidence="1">The sequence shown here is derived from an EMBL/GenBank/DDBJ whole genome shotgun (WGS) entry which is preliminary data.</text>
</comment>
<reference evidence="1" key="1">
    <citation type="submission" date="2020-12" db="EMBL/GenBank/DDBJ databases">
        <title>Leucobacter sp. CAS2, isolated from Chromium sludge.</title>
        <authorList>
            <person name="Xu Z."/>
        </authorList>
    </citation>
    <scope>NUCLEOTIDE SEQUENCE</scope>
    <source>
        <strain evidence="1">CSA2</strain>
    </source>
</reference>
<name>A0A934QBN5_9MICO</name>
<sequence>MSHRLARRDPPRYDHWPEAVRSAELLRGALVRCGPALRGAGWPECPEVRLRAITGVIGPGRVAIGTTAAWVWGALREPCAPLEAAMPDRRRPPHEHRPGVRTRQLRIDQEDIVALGGATVTSRLRTVLDLLRSEESLDPRVRVAVRLLALTVPGGRDRIAEVLRAGPRSGSIRALARCAEL</sequence>
<keyword evidence="2" id="KW-1185">Reference proteome</keyword>
<dbReference type="RefSeq" id="WP_200131376.1">
    <property type="nucleotide sequence ID" value="NZ_JAEHOI010000002.1"/>
</dbReference>
<evidence type="ECO:0008006" key="3">
    <source>
        <dbReference type="Google" id="ProtNLM"/>
    </source>
</evidence>
<accession>A0A934QBN5</accession>
<dbReference type="Proteomes" id="UP000618733">
    <property type="component" value="Unassembled WGS sequence"/>
</dbReference>
<gene>
    <name evidence="1" type="ORF">JD292_03760</name>
</gene>
<dbReference type="AlphaFoldDB" id="A0A934QBN5"/>